<keyword evidence="4" id="KW-1185">Reference proteome</keyword>
<feature type="transmembrane region" description="Helical" evidence="2">
    <location>
        <begin position="492"/>
        <end position="513"/>
    </location>
</feature>
<keyword evidence="2" id="KW-1133">Transmembrane helix</keyword>
<feature type="transmembrane region" description="Helical" evidence="2">
    <location>
        <begin position="454"/>
        <end position="480"/>
    </location>
</feature>
<evidence type="ECO:0000256" key="1">
    <source>
        <dbReference type="SAM" id="MobiDB-lite"/>
    </source>
</evidence>
<name>K5WRQ3_PHACS</name>
<feature type="region of interest" description="Disordered" evidence="1">
    <location>
        <begin position="1"/>
        <end position="20"/>
    </location>
</feature>
<organism evidence="3 4">
    <name type="scientific">Phanerochaete carnosa (strain HHB-10118-sp)</name>
    <name type="common">White-rot fungus</name>
    <name type="synonym">Peniophora carnosa</name>
    <dbReference type="NCBI Taxonomy" id="650164"/>
    <lineage>
        <taxon>Eukaryota</taxon>
        <taxon>Fungi</taxon>
        <taxon>Dikarya</taxon>
        <taxon>Basidiomycota</taxon>
        <taxon>Agaricomycotina</taxon>
        <taxon>Agaricomycetes</taxon>
        <taxon>Polyporales</taxon>
        <taxon>Phanerochaetaceae</taxon>
        <taxon>Phanerochaete</taxon>
    </lineage>
</organism>
<evidence type="ECO:0000256" key="2">
    <source>
        <dbReference type="SAM" id="Phobius"/>
    </source>
</evidence>
<evidence type="ECO:0000313" key="4">
    <source>
        <dbReference type="Proteomes" id="UP000008370"/>
    </source>
</evidence>
<sequence>MTPPLDGEPISTTRPLTEEPEALSEELSHLGEPSEYCYAADPIAPDTVHYDIYERHHKISSVFENWNLQPFSLLYPDSPRDPAGWHQYVTPEGRPYFCNTELNLYTNLHLTRKTIASDLIDSIERTARSLRTRYSTQRPLSEDGPELVIALLQDNKWGYYFADNTCKTVRWVDPIPLLKVVGSCTRSVPTDSHLNLMKESQYWHHVEMFPAARELKQETITELSGLLACAYTDTITSTTATSPYPADKLELIFKVLESVEVGDITGRSAWIVARFMNVFKREMFLHYYGQDGARLDRDQSVHFVKKEIPRPRYIFLLFSYFLFYMPYVHKKKLDEVFVDSLLNEEHWNRLLENLRKEWEMTVTPSTVLLSANVAFLAIGSVDNSGGSGQSSGPPSYRSPEQIMSYVSTVFSLASWLVCWILVQRHAPAIGSSTSAGINYLKQREKCMLGLEADAIVFSLPSAFFTWSMLLFCAAVVWICLVHSDFATQFTMIFVLGLMAATLCIVLQVSWTSIAPLEDNLWTRHKEAATKVRQASKEFVQRRGSWSFKLGTMPAPQVADRSRV</sequence>
<proteinExistence type="predicted"/>
<dbReference type="HOGENOM" id="CLU_015091_1_2_1"/>
<dbReference type="GeneID" id="18913019"/>
<accession>K5WRQ3</accession>
<gene>
    <name evidence="3" type="ORF">PHACADRAFT_210792</name>
</gene>
<evidence type="ECO:0000313" key="3">
    <source>
        <dbReference type="EMBL" id="EKM53067.1"/>
    </source>
</evidence>
<keyword evidence="2" id="KW-0472">Membrane</keyword>
<dbReference type="EMBL" id="JH930474">
    <property type="protein sequence ID" value="EKM53067.1"/>
    <property type="molecule type" value="Genomic_DNA"/>
</dbReference>
<dbReference type="Proteomes" id="UP000008370">
    <property type="component" value="Unassembled WGS sequence"/>
</dbReference>
<dbReference type="STRING" id="650164.K5WRQ3"/>
<protein>
    <recommendedName>
        <fullName evidence="5">WW domain-containing protein</fullName>
    </recommendedName>
</protein>
<reference evidence="3 4" key="1">
    <citation type="journal article" date="2012" name="BMC Genomics">
        <title>Comparative genomics of the white-rot fungi, Phanerochaete carnosa and P. chrysosporium, to elucidate the genetic basis of the distinct wood types they colonize.</title>
        <authorList>
            <person name="Suzuki H."/>
            <person name="MacDonald J."/>
            <person name="Syed K."/>
            <person name="Salamov A."/>
            <person name="Hori C."/>
            <person name="Aerts A."/>
            <person name="Henrissat B."/>
            <person name="Wiebenga A."/>
            <person name="vanKuyk P.A."/>
            <person name="Barry K."/>
            <person name="Lindquist E."/>
            <person name="LaButti K."/>
            <person name="Lapidus A."/>
            <person name="Lucas S."/>
            <person name="Coutinho P."/>
            <person name="Gong Y."/>
            <person name="Samejima M."/>
            <person name="Mahadevan R."/>
            <person name="Abou-Zaid M."/>
            <person name="de Vries R.P."/>
            <person name="Igarashi K."/>
            <person name="Yadav J.S."/>
            <person name="Grigoriev I.V."/>
            <person name="Master E.R."/>
        </authorList>
    </citation>
    <scope>NUCLEOTIDE SEQUENCE [LARGE SCALE GENOMIC DNA]</scope>
    <source>
        <strain evidence="3 4">HHB-10118-sp</strain>
    </source>
</reference>
<dbReference type="RefSeq" id="XP_007397770.1">
    <property type="nucleotide sequence ID" value="XM_007397708.1"/>
</dbReference>
<evidence type="ECO:0008006" key="5">
    <source>
        <dbReference type="Google" id="ProtNLM"/>
    </source>
</evidence>
<dbReference type="KEGG" id="pco:PHACADRAFT_210792"/>
<dbReference type="OrthoDB" id="2657661at2759"/>
<dbReference type="InParanoid" id="K5WRQ3"/>
<dbReference type="AlphaFoldDB" id="K5WRQ3"/>
<dbReference type="Gene3D" id="2.20.70.10">
    <property type="match status" value="1"/>
</dbReference>
<keyword evidence="2" id="KW-0812">Transmembrane</keyword>